<keyword evidence="3" id="KW-1185">Reference proteome</keyword>
<comment type="caution">
    <text evidence="2">The sequence shown here is derived from an EMBL/GenBank/DDBJ whole genome shotgun (WGS) entry which is preliminary data.</text>
</comment>
<feature type="non-terminal residue" evidence="2">
    <location>
        <position position="1"/>
    </location>
</feature>
<proteinExistence type="predicted"/>
<feature type="chain" id="PRO_5043921611" evidence="1">
    <location>
        <begin position="32"/>
        <end position="383"/>
    </location>
</feature>
<dbReference type="EMBL" id="BTSY01000006">
    <property type="protein sequence ID" value="GMT31635.1"/>
    <property type="molecule type" value="Genomic_DNA"/>
</dbReference>
<gene>
    <name evidence="2" type="ORF">PFISCL1PPCAC_22932</name>
</gene>
<organism evidence="2 3">
    <name type="scientific">Pristionchus fissidentatus</name>
    <dbReference type="NCBI Taxonomy" id="1538716"/>
    <lineage>
        <taxon>Eukaryota</taxon>
        <taxon>Metazoa</taxon>
        <taxon>Ecdysozoa</taxon>
        <taxon>Nematoda</taxon>
        <taxon>Chromadorea</taxon>
        <taxon>Rhabditida</taxon>
        <taxon>Rhabditina</taxon>
        <taxon>Diplogasteromorpha</taxon>
        <taxon>Diplogasteroidea</taxon>
        <taxon>Neodiplogasteridae</taxon>
        <taxon>Pristionchus</taxon>
    </lineage>
</organism>
<name>A0AAV5WM70_9BILA</name>
<dbReference type="AlphaFoldDB" id="A0AAV5WM70"/>
<reference evidence="2" key="1">
    <citation type="submission" date="2023-10" db="EMBL/GenBank/DDBJ databases">
        <title>Genome assembly of Pristionchus species.</title>
        <authorList>
            <person name="Yoshida K."/>
            <person name="Sommer R.J."/>
        </authorList>
    </citation>
    <scope>NUCLEOTIDE SEQUENCE</scope>
    <source>
        <strain evidence="2">RS5133</strain>
    </source>
</reference>
<feature type="signal peptide" evidence="1">
    <location>
        <begin position="1"/>
        <end position="31"/>
    </location>
</feature>
<dbReference type="SUPFAM" id="SSF52058">
    <property type="entry name" value="L domain-like"/>
    <property type="match status" value="1"/>
</dbReference>
<evidence type="ECO:0000256" key="1">
    <source>
        <dbReference type="SAM" id="SignalP"/>
    </source>
</evidence>
<dbReference type="Proteomes" id="UP001432322">
    <property type="component" value="Unassembled WGS sequence"/>
</dbReference>
<dbReference type="InterPro" id="IPR032675">
    <property type="entry name" value="LRR_dom_sf"/>
</dbReference>
<evidence type="ECO:0000313" key="3">
    <source>
        <dbReference type="Proteomes" id="UP001432322"/>
    </source>
</evidence>
<keyword evidence="1" id="KW-0732">Signal</keyword>
<dbReference type="Gene3D" id="3.80.10.10">
    <property type="entry name" value="Ribonuclease Inhibitor"/>
    <property type="match status" value="1"/>
</dbReference>
<accession>A0AAV5WM70</accession>
<sequence>IHKLLALQPCNVHMQVGLLATLAFAVTSVSTCTTEGESTTCDSFSKALDVANLTISSNCTLPQSSFNTSFLFLQCPITNIPHFSLRVFPRLQRLILADCNISSLPWQSLSLTNEKLSIDLSNCPLSCSCDNAWLNRNRPPYFSFPLIKVAPLTCNFSQCPTTQVTISTKLTNTFLNSPFSLKTIIDPPSKIAVIPPLPYYGWISNWPGLDPTGEETVSPSSIDLKIDRIHEDHLGRIVVRCWHCTDPLYDLSEVRFPTRARAALAVDPAHHDTHILKLRGHPMDDVTLMVTHLEPDENGSLFSEEKALDARNQTTFLDGALIVRPMYNHWSTPFRTYEVFSSSCAFCDFDHPTGKFSFKVCERGRNSSLVVDDERDCEELLHD</sequence>
<feature type="non-terminal residue" evidence="2">
    <location>
        <position position="383"/>
    </location>
</feature>
<protein>
    <submittedName>
        <fullName evidence="2">Uncharacterized protein</fullName>
    </submittedName>
</protein>
<evidence type="ECO:0000313" key="2">
    <source>
        <dbReference type="EMBL" id="GMT31635.1"/>
    </source>
</evidence>